<sequence>MSPKTPAKGTVTVDIHNRPRPPSDGYTPLPDTLPRVDFGSPVTTNPRNPSRTTGTPGDGDLDAITPAPIVTASELPSVPVPAPTAAQRPLEHYWIASAAQLPAPDAQGFRTFKGRQYVDVPGGGVVHIEADPDTGLYRAKLRSELQASGPVLVREPASTLWHPVGEVESTTYPLTATRLEAFRRNLDFTGVEPGSDGLYRHDGKLYVVIENQAYQALHDLEASSPQAPVMRIVRPEDPVALDYNNVYVATRPGRSEPVVFDALDGWVGTEVAGAGGMRAGRDNTLQNKFSQRIEQLRTESAVLETTRQKRLQLTSSWERTVGTEGERTALVLLEVQIRRELALLENLVTKYVDERDWLILVKANGVYRNELHELREFNLAAYNRLIVAIDVRKSLEIRPINDPTTAYRAIAEHLMNKRNILEKCQQVAHEIQKVSRSSELELTELGYDAKEIHEVTAGWVEARSRLLTDDPDNSDFEAVQLAHSFIEVATAFRGIERIPAIARIAALTGLLDQSAATRDSYEHLDLPPDSPQANSRREITEAIQAFENTLENQMARYHRDRENTSALPAQDQPIDFDFVPAQVRSGPKPMPRRMFRAKHHGVYKVSVGQPRRTATGEELIDVIDPSNSAQVLRTYERREGEWRRVRPVQNTALPELMAQATQRLEQFHSHLSEARRDERAKRNATNIVEFLGGKAETFDDLARQLEHAPNPTGNNIAPLVQRLRDHSHLLRTEGENIRIRLYKDKAFLGGDRLAYLISQEHISAVKTLNRELRGKGKEKHFLDIYSLNDRHTGEPLWHAHFHYERKDTLAVHFKDDGGHLKTLEQSGKGISSQRRDEQAGRPHNAIWRPAIDRRTAQRIFDLAT</sequence>
<organism evidence="2 3">
    <name type="scientific">Pseudomonas fluorescens</name>
    <dbReference type="NCBI Taxonomy" id="294"/>
    <lineage>
        <taxon>Bacteria</taxon>
        <taxon>Pseudomonadati</taxon>
        <taxon>Pseudomonadota</taxon>
        <taxon>Gammaproteobacteria</taxon>
        <taxon>Pseudomonadales</taxon>
        <taxon>Pseudomonadaceae</taxon>
        <taxon>Pseudomonas</taxon>
    </lineage>
</organism>
<dbReference type="AlphaFoldDB" id="A0A5E7AVA6"/>
<feature type="region of interest" description="Disordered" evidence="1">
    <location>
        <begin position="822"/>
        <end position="845"/>
    </location>
</feature>
<protein>
    <submittedName>
        <fullName evidence="2">Uncharacterized protein</fullName>
    </submittedName>
</protein>
<name>A0A5E7AVA6_PSEFL</name>
<evidence type="ECO:0000256" key="1">
    <source>
        <dbReference type="SAM" id="MobiDB-lite"/>
    </source>
</evidence>
<feature type="compositionally biased region" description="Polar residues" evidence="1">
    <location>
        <begin position="41"/>
        <end position="55"/>
    </location>
</feature>
<feature type="region of interest" description="Disordered" evidence="1">
    <location>
        <begin position="1"/>
        <end position="61"/>
    </location>
</feature>
<proteinExistence type="predicted"/>
<reference evidence="2 3" key="1">
    <citation type="submission" date="2019-09" db="EMBL/GenBank/DDBJ databases">
        <authorList>
            <person name="Chandra G."/>
            <person name="Truman W A."/>
        </authorList>
    </citation>
    <scope>NUCLEOTIDE SEQUENCE [LARGE SCALE GENOMIC DNA]</scope>
    <source>
        <strain evidence="2">PS833</strain>
    </source>
</reference>
<evidence type="ECO:0000313" key="3">
    <source>
        <dbReference type="Proteomes" id="UP000409037"/>
    </source>
</evidence>
<evidence type="ECO:0000313" key="2">
    <source>
        <dbReference type="EMBL" id="VVN82140.1"/>
    </source>
</evidence>
<feature type="compositionally biased region" description="Polar residues" evidence="1">
    <location>
        <begin position="823"/>
        <end position="832"/>
    </location>
</feature>
<accession>A0A5E7AVA6</accession>
<dbReference type="Proteomes" id="UP000409037">
    <property type="component" value="Unassembled WGS sequence"/>
</dbReference>
<dbReference type="EMBL" id="CABVHU010000002">
    <property type="protein sequence ID" value="VVN82140.1"/>
    <property type="molecule type" value="Genomic_DNA"/>
</dbReference>
<gene>
    <name evidence="2" type="ORF">PS833_01167</name>
</gene>